<sequence>MNKKEFILYLMEEYKGALLAIKAEEEWECQEDERVEKLREERGEEKTAWISRNWYSGRHVSKAELNRIRLMLHKAMLEIEEEKK</sequence>
<gene>
    <name evidence="1" type="ORF">G7058_00105</name>
</gene>
<dbReference type="AlphaFoldDB" id="A0A6G7WEC0"/>
<dbReference type="RefSeq" id="WP_166061644.1">
    <property type="nucleotide sequence ID" value="NZ_CP049889.1"/>
</dbReference>
<evidence type="ECO:0000313" key="1">
    <source>
        <dbReference type="EMBL" id="QIK50601.1"/>
    </source>
</evidence>
<proteinExistence type="predicted"/>
<name>A0A6G7WEC0_9LACT</name>
<dbReference type="EMBL" id="CP049889">
    <property type="protein sequence ID" value="QIK50601.1"/>
    <property type="molecule type" value="Genomic_DNA"/>
</dbReference>
<accession>A0A6G7WEC0</accession>
<reference evidence="1 2" key="1">
    <citation type="journal article" date="2017" name="Int. J. Syst. Evol. Microbiol.">
        <title>Jeotgalibaca porci sp. nov. and Jeotgalibaca arthritidis sp. nov., isolated from pigs, and emended description of the genus Jeotgalibaca.</title>
        <authorList>
            <person name="Zamora L."/>
            <person name="Perez-Sancho M."/>
            <person name="Dominguez L."/>
            <person name="Fernandez-Garayzabal J.F."/>
            <person name="Vela A.I."/>
        </authorList>
    </citation>
    <scope>NUCLEOTIDE SEQUENCE [LARGE SCALE GENOMIC DNA]</scope>
    <source>
        <strain evidence="1 2">CCUG 69148</strain>
    </source>
</reference>
<dbReference type="GeneID" id="94551656"/>
<keyword evidence="2" id="KW-1185">Reference proteome</keyword>
<protein>
    <submittedName>
        <fullName evidence="1">Uncharacterized protein</fullName>
    </submittedName>
</protein>
<evidence type="ECO:0000313" key="2">
    <source>
        <dbReference type="Proteomes" id="UP000501830"/>
    </source>
</evidence>
<dbReference type="KEGG" id="jpo:G7058_00105"/>
<organism evidence="1 2">
    <name type="scientific">Jeotgalibaca porci</name>
    <dbReference type="NCBI Taxonomy" id="1868793"/>
    <lineage>
        <taxon>Bacteria</taxon>
        <taxon>Bacillati</taxon>
        <taxon>Bacillota</taxon>
        <taxon>Bacilli</taxon>
        <taxon>Lactobacillales</taxon>
        <taxon>Carnobacteriaceae</taxon>
        <taxon>Jeotgalibaca</taxon>
    </lineage>
</organism>
<dbReference type="Proteomes" id="UP000501830">
    <property type="component" value="Chromosome"/>
</dbReference>